<gene>
    <name evidence="1" type="ORF">KCG49_04205</name>
</gene>
<protein>
    <submittedName>
        <fullName evidence="1">Uncharacterized protein</fullName>
    </submittedName>
</protein>
<dbReference type="RefSeq" id="WP_218544951.1">
    <property type="nucleotide sequence ID" value="NZ_JAGSPD010000003.1"/>
</dbReference>
<keyword evidence="2" id="KW-1185">Reference proteome</keyword>
<dbReference type="EMBL" id="JAGSPD010000003">
    <property type="protein sequence ID" value="MBV7268396.1"/>
    <property type="molecule type" value="Genomic_DNA"/>
</dbReference>
<comment type="caution">
    <text evidence="1">The sequence shown here is derived from an EMBL/GenBank/DDBJ whole genome shotgun (WGS) entry which is preliminary data.</text>
</comment>
<proteinExistence type="predicted"/>
<evidence type="ECO:0000313" key="1">
    <source>
        <dbReference type="EMBL" id="MBV7268396.1"/>
    </source>
</evidence>
<organism evidence="1 2">
    <name type="scientific">Winogradskyella luteola</name>
    <dbReference type="NCBI Taxonomy" id="2828330"/>
    <lineage>
        <taxon>Bacteria</taxon>
        <taxon>Pseudomonadati</taxon>
        <taxon>Bacteroidota</taxon>
        <taxon>Flavobacteriia</taxon>
        <taxon>Flavobacteriales</taxon>
        <taxon>Flavobacteriaceae</taxon>
        <taxon>Winogradskyella</taxon>
    </lineage>
</organism>
<dbReference type="AlphaFoldDB" id="A0A9X1F6R2"/>
<accession>A0A9X1F6R2</accession>
<dbReference type="Proteomes" id="UP001138894">
    <property type="component" value="Unassembled WGS sequence"/>
</dbReference>
<name>A0A9X1F6R2_9FLAO</name>
<evidence type="ECO:0000313" key="2">
    <source>
        <dbReference type="Proteomes" id="UP001138894"/>
    </source>
</evidence>
<reference evidence="1" key="1">
    <citation type="submission" date="2021-04" db="EMBL/GenBank/DDBJ databases">
        <authorList>
            <person name="Pira H."/>
            <person name="Risdian C."/>
            <person name="Wink J."/>
        </authorList>
    </citation>
    <scope>NUCLEOTIDE SEQUENCE</scope>
    <source>
        <strain evidence="1">WHY3</strain>
    </source>
</reference>
<sequence length="140" mass="16319">MKLRLVERTTGRDHNTFPKVSVTSKGTIYINSKAVELMDAKKEPRVSIFQDEEDSQKWFIHLSEHGYIKLKIKDPKKDSSAQLYMSDIAKKITESFHHLGTKSLKFKLLESIEYESKKYYPLEVIKESIEMEIPDPNGRL</sequence>